<dbReference type="PhylomeDB" id="A0A061AW76"/>
<evidence type="ECO:0000313" key="4">
    <source>
        <dbReference type="EMBL" id="CDR39635.1"/>
    </source>
</evidence>
<dbReference type="SMART" id="SM00360">
    <property type="entry name" value="RRM"/>
    <property type="match status" value="2"/>
</dbReference>
<evidence type="ECO:0000256" key="1">
    <source>
        <dbReference type="ARBA" id="ARBA00022884"/>
    </source>
</evidence>
<evidence type="ECO:0000256" key="2">
    <source>
        <dbReference type="PROSITE-ProRule" id="PRU00176"/>
    </source>
</evidence>
<dbReference type="InterPro" id="IPR050374">
    <property type="entry name" value="RRT5_SRSF_SR"/>
</dbReference>
<dbReference type="EMBL" id="LK052888">
    <property type="protein sequence ID" value="CDR39635.1"/>
    <property type="molecule type" value="Genomic_DNA"/>
</dbReference>
<dbReference type="PANTHER" id="PTHR23003">
    <property type="entry name" value="RNA RECOGNITION MOTIF RRM DOMAIN CONTAINING PROTEIN"/>
    <property type="match status" value="1"/>
</dbReference>
<sequence>MEAPKHNYNDTVYIRNINEKVSVNTIKATLTKLCSSQGPVLSVTAHKNLKMRGQAFIAFENEKKAKEAVAILDGVELFQKTIHAELAKSSSNATIEKNLDKEKYDAYLEERSKYKKALDEKKEVEKKQKPTKVNLDNTPPNKILLIQDLPADTTREDLSEVFSKHVGFVEIRLVAVRRVAFVEFESEKTAIPAKEQNQGLTIREQKVSVNYAKK</sequence>
<dbReference type="AlphaFoldDB" id="A0A061AW76"/>
<dbReference type="Pfam" id="PF00076">
    <property type="entry name" value="RRM_1"/>
    <property type="match status" value="2"/>
</dbReference>
<dbReference type="VEuPathDB" id="FungiDB:BON22_5116"/>
<reference evidence="4" key="1">
    <citation type="journal article" date="2014" name="Genome Announc.">
        <title>Genome sequence of the yeast Cyberlindnera fabianii (Hansenula fabianii).</title>
        <authorList>
            <person name="Freel K.C."/>
            <person name="Sarilar V."/>
            <person name="Neuveglise C."/>
            <person name="Devillers H."/>
            <person name="Friedrich A."/>
            <person name="Schacherer J."/>
        </authorList>
    </citation>
    <scope>NUCLEOTIDE SEQUENCE</scope>
    <source>
        <strain evidence="4">YJS4271</strain>
    </source>
</reference>
<dbReference type="GO" id="GO:0005737">
    <property type="term" value="C:cytoplasm"/>
    <property type="evidence" value="ECO:0007669"/>
    <property type="project" value="TreeGrafter"/>
</dbReference>
<dbReference type="CDD" id="cd12247">
    <property type="entry name" value="RRM2_U1A_like"/>
    <property type="match status" value="1"/>
</dbReference>
<feature type="domain" description="RRM" evidence="3">
    <location>
        <begin position="142"/>
        <end position="214"/>
    </location>
</feature>
<feature type="domain" description="RRM" evidence="3">
    <location>
        <begin position="10"/>
        <end position="89"/>
    </location>
</feature>
<evidence type="ECO:0000259" key="3">
    <source>
        <dbReference type="PROSITE" id="PS50102"/>
    </source>
</evidence>
<dbReference type="Gene3D" id="3.30.70.330">
    <property type="match status" value="2"/>
</dbReference>
<protein>
    <submittedName>
        <fullName evidence="4">CYFA0S03e05556g1_1</fullName>
    </submittedName>
</protein>
<dbReference type="FunFam" id="3.30.70.330:FF:000029">
    <property type="entry name" value="U2 small nuclear ribonucleoprotein B"/>
    <property type="match status" value="1"/>
</dbReference>
<proteinExistence type="predicted"/>
<dbReference type="InterPro" id="IPR035979">
    <property type="entry name" value="RBD_domain_sf"/>
</dbReference>
<dbReference type="PROSITE" id="PS50102">
    <property type="entry name" value="RRM"/>
    <property type="match status" value="2"/>
</dbReference>
<dbReference type="SUPFAM" id="SSF54928">
    <property type="entry name" value="RNA-binding domain, RBD"/>
    <property type="match status" value="1"/>
</dbReference>
<gene>
    <name evidence="4" type="ORF">CYFA0S_03e05556g</name>
</gene>
<dbReference type="InterPro" id="IPR012677">
    <property type="entry name" value="Nucleotide-bd_a/b_plait_sf"/>
</dbReference>
<dbReference type="InterPro" id="IPR000504">
    <property type="entry name" value="RRM_dom"/>
</dbReference>
<keyword evidence="1 2" id="KW-0694">RNA-binding</keyword>
<accession>A0A061AW76</accession>
<dbReference type="GO" id="GO:0003729">
    <property type="term" value="F:mRNA binding"/>
    <property type="evidence" value="ECO:0007669"/>
    <property type="project" value="TreeGrafter"/>
</dbReference>
<dbReference type="GO" id="GO:0005634">
    <property type="term" value="C:nucleus"/>
    <property type="evidence" value="ECO:0007669"/>
    <property type="project" value="TreeGrafter"/>
</dbReference>
<dbReference type="OrthoDB" id="266020at2759"/>
<organism evidence="4">
    <name type="scientific">Cyberlindnera fabianii</name>
    <name type="common">Yeast</name>
    <name type="synonym">Hansenula fabianii</name>
    <dbReference type="NCBI Taxonomy" id="36022"/>
    <lineage>
        <taxon>Eukaryota</taxon>
        <taxon>Fungi</taxon>
        <taxon>Dikarya</taxon>
        <taxon>Ascomycota</taxon>
        <taxon>Saccharomycotina</taxon>
        <taxon>Saccharomycetes</taxon>
        <taxon>Phaffomycetales</taxon>
        <taxon>Phaffomycetaceae</taxon>
        <taxon>Cyberlindnera</taxon>
    </lineage>
</organism>
<name>A0A061AW76_CYBFA</name>